<feature type="compositionally biased region" description="Low complexity" evidence="1">
    <location>
        <begin position="243"/>
        <end position="256"/>
    </location>
</feature>
<sequence>MQAYFRRHRAHVDAARQQLVQDYHNTKQARLPSPHSDDDDDEEDMADYVRFVEESIYWDSRPWREFWAYEYPTQRAHRLGIPYCNYDEPGMDLTDYEAMEGSEDDTRNLPAGVAMSGGKRKRGSDEPQASREEGESTAAKRRKLTGLPPITNNTGERSRGRRSRTTRRASDAQDTGRQLPAPAQAGPSRVTRARRQLLSGKDAQLFQLGLRGELDVQGKPRDELKQGLSGDTAGGARRRSGRTRAGSSRPSRTVAL</sequence>
<feature type="region of interest" description="Disordered" evidence="1">
    <location>
        <begin position="217"/>
        <end position="256"/>
    </location>
</feature>
<dbReference type="AlphaFoldDB" id="A0AAN9UDT0"/>
<accession>A0AAN9UDT0</accession>
<proteinExistence type="predicted"/>
<keyword evidence="3" id="KW-1185">Reference proteome</keyword>
<evidence type="ECO:0000313" key="3">
    <source>
        <dbReference type="Proteomes" id="UP001320245"/>
    </source>
</evidence>
<feature type="compositionally biased region" description="Basic and acidic residues" evidence="1">
    <location>
        <begin position="123"/>
        <end position="134"/>
    </location>
</feature>
<comment type="caution">
    <text evidence="2">The sequence shown here is derived from an EMBL/GenBank/DDBJ whole genome shotgun (WGS) entry which is preliminary data.</text>
</comment>
<name>A0AAN9UDT0_9PEZI</name>
<feature type="region of interest" description="Disordered" evidence="1">
    <location>
        <begin position="99"/>
        <end position="192"/>
    </location>
</feature>
<protein>
    <submittedName>
        <fullName evidence="2">Uncharacterized protein</fullName>
    </submittedName>
</protein>
<evidence type="ECO:0000313" key="2">
    <source>
        <dbReference type="EMBL" id="KAK7740989.1"/>
    </source>
</evidence>
<dbReference type="Proteomes" id="UP001320245">
    <property type="component" value="Unassembled WGS sequence"/>
</dbReference>
<organism evidence="2 3">
    <name type="scientific">Cytospora paraplurivora</name>
    <dbReference type="NCBI Taxonomy" id="2898453"/>
    <lineage>
        <taxon>Eukaryota</taxon>
        <taxon>Fungi</taxon>
        <taxon>Dikarya</taxon>
        <taxon>Ascomycota</taxon>
        <taxon>Pezizomycotina</taxon>
        <taxon>Sordariomycetes</taxon>
        <taxon>Sordariomycetidae</taxon>
        <taxon>Diaporthales</taxon>
        <taxon>Cytosporaceae</taxon>
        <taxon>Cytospora</taxon>
    </lineage>
</organism>
<evidence type="ECO:0000256" key="1">
    <source>
        <dbReference type="SAM" id="MobiDB-lite"/>
    </source>
</evidence>
<reference evidence="2 3" key="1">
    <citation type="journal article" date="2023" name="PLoS ONE">
        <title>Cytospora paraplurivora sp. nov. isolated from orchards with fruit tree decline syndrome in Ontario, Canada.</title>
        <authorList>
            <person name="Ilyukhin E."/>
            <person name="Nguyen H.D.T."/>
            <person name="Castle A.J."/>
            <person name="Ellouze W."/>
        </authorList>
    </citation>
    <scope>NUCLEOTIDE SEQUENCE [LARGE SCALE GENOMIC DNA]</scope>
    <source>
        <strain evidence="2 3">FDS-564</strain>
    </source>
</reference>
<dbReference type="EMBL" id="JAJSPL020000018">
    <property type="protein sequence ID" value="KAK7740989.1"/>
    <property type="molecule type" value="Genomic_DNA"/>
</dbReference>
<gene>
    <name evidence="2" type="ORF">SLS53_005052</name>
</gene>